<dbReference type="AlphaFoldDB" id="A0A0R0CXY0"/>
<dbReference type="SUPFAM" id="SSF116734">
    <property type="entry name" value="DNA methylase specificity domain"/>
    <property type="match status" value="2"/>
</dbReference>
<dbReference type="Gene3D" id="3.90.220.20">
    <property type="entry name" value="DNA methylase specificity domains"/>
    <property type="match status" value="2"/>
</dbReference>
<protein>
    <recommendedName>
        <fullName evidence="5">Type I restriction modification DNA specificity domain-containing protein</fullName>
    </recommendedName>
</protein>
<sequence length="435" mass="48840">MTPTRRHTSFKPSGARWLGDVPVHWDVKPLWSMYKPKKITGHPIETLLSVYRDYGVIEKSSRDDNKNRESEDLSGYQLVVRGDLVTNKMKTWQGSIAVSGLQGIVSPAYYVYDKLHAGNDSFFHHLFRSSPFVTGYQSISKGIRVGQWDLEADKFRLFPVLIPPRPEQDAIVAYLDGATSRIDTLVVKKTRFIELLREKRQALITHAVTKGLDPNMQMKDSGIEWLGKVPTHWTIPKLRHIASVQTGLALGKSLSGPDVISVPYLRVANVQDGYLKLDDVATVNILRSDLDRYRLQANDVLMNEGGDNDKLGRGHIWRDEIANCVHQNHVFAIRPHGVSSEWLNAYKGSTSAQSFFTFRSKQTTNLASISSSNLRDLPVPRPPEEEQVKILAHISSATSRIDTLIAKTERSVELLREHRTALITAAVTGKIALSN</sequence>
<dbReference type="CDD" id="cd17253">
    <property type="entry name" value="RMtype1_S_Eco933I-TRD2-CR2_like"/>
    <property type="match status" value="1"/>
</dbReference>
<keyword evidence="1" id="KW-0680">Restriction system</keyword>
<dbReference type="GO" id="GO:0009307">
    <property type="term" value="P:DNA restriction-modification system"/>
    <property type="evidence" value="ECO:0007669"/>
    <property type="project" value="UniProtKB-KW"/>
</dbReference>
<dbReference type="InterPro" id="IPR044946">
    <property type="entry name" value="Restrct_endonuc_typeI_TRD_sf"/>
</dbReference>
<dbReference type="PATRIC" id="fig|405446.3.peg.3904"/>
<proteinExistence type="predicted"/>
<dbReference type="EMBL" id="LDJJ01000009">
    <property type="protein sequence ID" value="KRG71378.1"/>
    <property type="molecule type" value="Genomic_DNA"/>
</dbReference>
<reference evidence="3 4" key="1">
    <citation type="submission" date="2015-05" db="EMBL/GenBank/DDBJ databases">
        <title>Genome sequencing and analysis of members of genus Stenotrophomonas.</title>
        <authorList>
            <person name="Patil P.P."/>
            <person name="Midha S."/>
            <person name="Patil P.B."/>
        </authorList>
    </citation>
    <scope>NUCLEOTIDE SEQUENCE [LARGE SCALE GENOMIC DNA]</scope>
    <source>
        <strain evidence="3 4">DSM 18941</strain>
    </source>
</reference>
<gene>
    <name evidence="3" type="ORF">ABB27_03790</name>
</gene>
<evidence type="ECO:0000256" key="1">
    <source>
        <dbReference type="ARBA" id="ARBA00022747"/>
    </source>
</evidence>
<dbReference type="Proteomes" id="UP000051863">
    <property type="component" value="Unassembled WGS sequence"/>
</dbReference>
<keyword evidence="2" id="KW-0238">DNA-binding</keyword>
<name>A0A0R0CXY0_9GAMM</name>
<dbReference type="GO" id="GO:0003677">
    <property type="term" value="F:DNA binding"/>
    <property type="evidence" value="ECO:0007669"/>
    <property type="project" value="UniProtKB-KW"/>
</dbReference>
<evidence type="ECO:0000313" key="3">
    <source>
        <dbReference type="EMBL" id="KRG71378.1"/>
    </source>
</evidence>
<dbReference type="RefSeq" id="WP_057626887.1">
    <property type="nucleotide sequence ID" value="NZ_LDJJ01000009.1"/>
</dbReference>
<dbReference type="PANTHER" id="PTHR43140:SF1">
    <property type="entry name" value="TYPE I RESTRICTION ENZYME ECOKI SPECIFICITY SUBUNIT"/>
    <property type="match status" value="1"/>
</dbReference>
<evidence type="ECO:0000256" key="2">
    <source>
        <dbReference type="ARBA" id="ARBA00023125"/>
    </source>
</evidence>
<dbReference type="InterPro" id="IPR051212">
    <property type="entry name" value="Type-I_RE_S_subunit"/>
</dbReference>
<comment type="caution">
    <text evidence="3">The sequence shown here is derived from an EMBL/GenBank/DDBJ whole genome shotgun (WGS) entry which is preliminary data.</text>
</comment>
<dbReference type="PANTHER" id="PTHR43140">
    <property type="entry name" value="TYPE-1 RESTRICTION ENZYME ECOKI SPECIFICITY PROTEIN"/>
    <property type="match status" value="1"/>
</dbReference>
<dbReference type="OrthoDB" id="9798929at2"/>
<evidence type="ECO:0008006" key="5">
    <source>
        <dbReference type="Google" id="ProtNLM"/>
    </source>
</evidence>
<accession>A0A0R0CXY0</accession>
<organism evidence="3 4">
    <name type="scientific">Stenotrophomonas terrae</name>
    <dbReference type="NCBI Taxonomy" id="405446"/>
    <lineage>
        <taxon>Bacteria</taxon>
        <taxon>Pseudomonadati</taxon>
        <taxon>Pseudomonadota</taxon>
        <taxon>Gammaproteobacteria</taxon>
        <taxon>Lysobacterales</taxon>
        <taxon>Lysobacteraceae</taxon>
        <taxon>Stenotrophomonas</taxon>
    </lineage>
</organism>
<evidence type="ECO:0000313" key="4">
    <source>
        <dbReference type="Proteomes" id="UP000051863"/>
    </source>
</evidence>
<keyword evidence="4" id="KW-1185">Reference proteome</keyword>
<dbReference type="Gene3D" id="1.10.287.1120">
    <property type="entry name" value="Bipartite methylase S protein"/>
    <property type="match status" value="1"/>
</dbReference>